<evidence type="ECO:0000256" key="1">
    <source>
        <dbReference type="SAM" id="MobiDB-lite"/>
    </source>
</evidence>
<accession>A0AAW2P2A2</accession>
<dbReference type="EMBL" id="JACGWJ010000018">
    <property type="protein sequence ID" value="KAL0349964.1"/>
    <property type="molecule type" value="Genomic_DNA"/>
</dbReference>
<evidence type="ECO:0000256" key="2">
    <source>
        <dbReference type="SAM" id="SignalP"/>
    </source>
</evidence>
<feature type="chain" id="PRO_5043374342" evidence="2">
    <location>
        <begin position="30"/>
        <end position="120"/>
    </location>
</feature>
<name>A0AAW2P2A2_SESRA</name>
<comment type="caution">
    <text evidence="3">The sequence shown here is derived from an EMBL/GenBank/DDBJ whole genome shotgun (WGS) entry which is preliminary data.</text>
</comment>
<proteinExistence type="predicted"/>
<evidence type="ECO:0000313" key="3">
    <source>
        <dbReference type="EMBL" id="KAL0349964.1"/>
    </source>
</evidence>
<gene>
    <name evidence="3" type="ORF">Sradi_4145600</name>
</gene>
<feature type="signal peptide" evidence="2">
    <location>
        <begin position="1"/>
        <end position="29"/>
    </location>
</feature>
<keyword evidence="2" id="KW-0732">Signal</keyword>
<dbReference type="AlphaFoldDB" id="A0AAW2P2A2"/>
<feature type="compositionally biased region" description="Basic and acidic residues" evidence="1">
    <location>
        <begin position="104"/>
        <end position="120"/>
    </location>
</feature>
<protein>
    <submittedName>
        <fullName evidence="3">Uncharacterized protein</fullName>
    </submittedName>
</protein>
<reference evidence="3" key="2">
    <citation type="journal article" date="2024" name="Plant">
        <title>Genomic evolution and insights into agronomic trait innovations of Sesamum species.</title>
        <authorList>
            <person name="Miao H."/>
            <person name="Wang L."/>
            <person name="Qu L."/>
            <person name="Liu H."/>
            <person name="Sun Y."/>
            <person name="Le M."/>
            <person name="Wang Q."/>
            <person name="Wei S."/>
            <person name="Zheng Y."/>
            <person name="Lin W."/>
            <person name="Duan Y."/>
            <person name="Cao H."/>
            <person name="Xiong S."/>
            <person name="Wang X."/>
            <person name="Wei L."/>
            <person name="Li C."/>
            <person name="Ma Q."/>
            <person name="Ju M."/>
            <person name="Zhao R."/>
            <person name="Li G."/>
            <person name="Mu C."/>
            <person name="Tian Q."/>
            <person name="Mei H."/>
            <person name="Zhang T."/>
            <person name="Gao T."/>
            <person name="Zhang H."/>
        </authorList>
    </citation>
    <scope>NUCLEOTIDE SEQUENCE</scope>
    <source>
        <strain evidence="3">G02</strain>
    </source>
</reference>
<sequence>MGILLVGRNLLSLTSVWLWKMLLNPSLLPQQAMIFSLIQQTLDRVLGEVATDMKRGLPPTAEINSIAGDLPEEGVKEPQERSAPLAIVEGLPTVTVAIPTPSDKTAEKEGPACRDDKEEI</sequence>
<reference evidence="3" key="1">
    <citation type="submission" date="2020-06" db="EMBL/GenBank/DDBJ databases">
        <authorList>
            <person name="Li T."/>
            <person name="Hu X."/>
            <person name="Zhang T."/>
            <person name="Song X."/>
            <person name="Zhang H."/>
            <person name="Dai N."/>
            <person name="Sheng W."/>
            <person name="Hou X."/>
            <person name="Wei L."/>
        </authorList>
    </citation>
    <scope>NUCLEOTIDE SEQUENCE</scope>
    <source>
        <strain evidence="3">G02</strain>
        <tissue evidence="3">Leaf</tissue>
    </source>
</reference>
<feature type="region of interest" description="Disordered" evidence="1">
    <location>
        <begin position="98"/>
        <end position="120"/>
    </location>
</feature>
<organism evidence="3">
    <name type="scientific">Sesamum radiatum</name>
    <name type="common">Black benniseed</name>
    <dbReference type="NCBI Taxonomy" id="300843"/>
    <lineage>
        <taxon>Eukaryota</taxon>
        <taxon>Viridiplantae</taxon>
        <taxon>Streptophyta</taxon>
        <taxon>Embryophyta</taxon>
        <taxon>Tracheophyta</taxon>
        <taxon>Spermatophyta</taxon>
        <taxon>Magnoliopsida</taxon>
        <taxon>eudicotyledons</taxon>
        <taxon>Gunneridae</taxon>
        <taxon>Pentapetalae</taxon>
        <taxon>asterids</taxon>
        <taxon>lamiids</taxon>
        <taxon>Lamiales</taxon>
        <taxon>Pedaliaceae</taxon>
        <taxon>Sesamum</taxon>
    </lineage>
</organism>